<feature type="domain" description="VWFC" evidence="5">
    <location>
        <begin position="24"/>
        <end position="84"/>
    </location>
</feature>
<dbReference type="SMART" id="SM00215">
    <property type="entry name" value="VWC_out"/>
    <property type="match status" value="4"/>
</dbReference>
<dbReference type="InterPro" id="IPR052424">
    <property type="entry name" value="Kielin_Chordin-BMP_Reg"/>
</dbReference>
<evidence type="ECO:0000313" key="8">
    <source>
        <dbReference type="Proteomes" id="UP000749559"/>
    </source>
</evidence>
<feature type="domain" description="VWFC" evidence="5">
    <location>
        <begin position="85"/>
        <end position="160"/>
    </location>
</feature>
<dbReference type="PROSITE" id="PS51257">
    <property type="entry name" value="PROKAR_LIPOPROTEIN"/>
    <property type="match status" value="1"/>
</dbReference>
<dbReference type="PROSITE" id="PS50184">
    <property type="entry name" value="VWFC_2"/>
    <property type="match status" value="6"/>
</dbReference>
<feature type="domain" description="VWFC" evidence="5">
    <location>
        <begin position="324"/>
        <end position="394"/>
    </location>
</feature>
<dbReference type="PROSITE" id="PS01208">
    <property type="entry name" value="VWFC_1"/>
    <property type="match status" value="3"/>
</dbReference>
<dbReference type="SUPFAM" id="SSF57603">
    <property type="entry name" value="FnI-like domain"/>
    <property type="match status" value="2"/>
</dbReference>
<dbReference type="SMART" id="SM00214">
    <property type="entry name" value="VWC"/>
    <property type="match status" value="8"/>
</dbReference>
<gene>
    <name evidence="7" type="ORF">OFUS_LOCUS23618</name>
</gene>
<keyword evidence="3 4" id="KW-0732">Signal</keyword>
<reference evidence="7" key="1">
    <citation type="submission" date="2022-03" db="EMBL/GenBank/DDBJ databases">
        <authorList>
            <person name="Martin C."/>
        </authorList>
    </citation>
    <scope>NUCLEOTIDE SEQUENCE</scope>
</reference>
<feature type="signal peptide" evidence="4">
    <location>
        <begin position="1"/>
        <end position="19"/>
    </location>
</feature>
<evidence type="ECO:0000259" key="6">
    <source>
        <dbReference type="PROSITE" id="PS51390"/>
    </source>
</evidence>
<dbReference type="InterPro" id="IPR008197">
    <property type="entry name" value="WAP_dom"/>
</dbReference>
<dbReference type="SMART" id="SM00217">
    <property type="entry name" value="WAP"/>
    <property type="match status" value="3"/>
</dbReference>
<name>A0A8S4Q0J5_OWEFU</name>
<dbReference type="Gene3D" id="6.20.200.20">
    <property type="match status" value="1"/>
</dbReference>
<comment type="caution">
    <text evidence="7">The sequence shown here is derived from an EMBL/GenBank/DDBJ whole genome shotgun (WGS) entry which is preliminary data.</text>
</comment>
<keyword evidence="2" id="KW-0964">Secreted</keyword>
<dbReference type="InterPro" id="IPR036645">
    <property type="entry name" value="Elafin-like_sf"/>
</dbReference>
<dbReference type="GO" id="GO:0005576">
    <property type="term" value="C:extracellular region"/>
    <property type="evidence" value="ECO:0007669"/>
    <property type="project" value="UniProtKB-SubCell"/>
</dbReference>
<feature type="domain" description="VWFC" evidence="5">
    <location>
        <begin position="579"/>
        <end position="634"/>
    </location>
</feature>
<feature type="chain" id="PRO_5035765313" description="Kielin/chordin-like protein" evidence="4">
    <location>
        <begin position="20"/>
        <end position="830"/>
    </location>
</feature>
<keyword evidence="8" id="KW-1185">Reference proteome</keyword>
<comment type="subcellular location">
    <subcellularLocation>
        <location evidence="1">Secreted</location>
    </subcellularLocation>
</comment>
<sequence length="830" mass="90208">MRSLFFILIILMLSCIVAAKGPWRRCIYRGKFYKPGQMLKEKCKTCKCKYNGRVFCKRKWCPLPRCLPNETVVKRHEMCCKACMKGCTESDGTFHPVNTTYSSSTKCFTSCKCEPTSTGGVVEVCRPIQFIQDPCWNSPKECPEGRTKFVPLGACCPACSETIRDCANKSCPTLNCPGGYFRAPDTCCSRCSQVPGKCEKGKKPVRLRGKCCPVCRNFKGCWKVHCPRPPAICQDGSFPTKQPGQCCYECPSSALEVCVHNGQIHNVSETYNDDCDQCTCIVNETVVCTNCQDCHRKLCPEVECKDGRKPVIELGDCCPRCPKPMCLYNGKLYNVSEIFRDGCNVCACMADLTVVCAKRNCQDCSSVLCPIPPAKCPDESVPFKSPGQCCYECPEQSSGCVYNGTAYNASDTFKNDCNTCTCLVNGSVTCTRMKCKGRCPSVPRGISGICVEECSEDDDCPGEQKCCSNGCGHVCRDPVTGPDCSSVVCVKPDCLPGNPTYTPAGKCCPLCKRGCSKNGVFYDPNDKMPSSGPCEHCTCADKGNGTYSEQCFIQGCPNPGPCYERPEGVCCARPVPCWCIYKGKTYEAGETFKDDCNECTCSEIRSVLCTKKNCTVRCPSFPRGISGICVEECSEDDDCPEEQMCCFNGCGHVCMDPVTGPDCSSVVCVKPDCLPGIPTYTPAGKCCPICKMGCSKDGVFYDPNDKMPSSGPCEHCTCANKGNGTYSEQCFIQDCPNPGPCYERPEGVCCATPVPCTCIHDGKTYNVGDTFKDDCNNCICPKVPPGTSGMCVQMCSADDECPEKQKCCSNGCGHVCRDPVSRPDIGGQPS</sequence>
<dbReference type="OrthoDB" id="6095958at2759"/>
<dbReference type="EMBL" id="CAIIXF020000011">
    <property type="protein sequence ID" value="CAH1799634.1"/>
    <property type="molecule type" value="Genomic_DNA"/>
</dbReference>
<evidence type="ECO:0000313" key="7">
    <source>
        <dbReference type="EMBL" id="CAH1799634.1"/>
    </source>
</evidence>
<dbReference type="PROSITE" id="PS51390">
    <property type="entry name" value="WAP"/>
    <property type="match status" value="3"/>
</dbReference>
<evidence type="ECO:0008006" key="9">
    <source>
        <dbReference type="Google" id="ProtNLM"/>
    </source>
</evidence>
<dbReference type="InterPro" id="IPR001007">
    <property type="entry name" value="VWF_dom"/>
</dbReference>
<organism evidence="7 8">
    <name type="scientific">Owenia fusiformis</name>
    <name type="common">Polychaete worm</name>
    <dbReference type="NCBI Taxonomy" id="6347"/>
    <lineage>
        <taxon>Eukaryota</taxon>
        <taxon>Metazoa</taxon>
        <taxon>Spiralia</taxon>
        <taxon>Lophotrochozoa</taxon>
        <taxon>Annelida</taxon>
        <taxon>Polychaeta</taxon>
        <taxon>Sedentaria</taxon>
        <taxon>Canalipalpata</taxon>
        <taxon>Sabellida</taxon>
        <taxon>Oweniida</taxon>
        <taxon>Oweniidae</taxon>
        <taxon>Owenia</taxon>
    </lineage>
</organism>
<dbReference type="CDD" id="cd00199">
    <property type="entry name" value="WAP"/>
    <property type="match status" value="2"/>
</dbReference>
<dbReference type="GO" id="GO:0030513">
    <property type="term" value="P:positive regulation of BMP signaling pathway"/>
    <property type="evidence" value="ECO:0007669"/>
    <property type="project" value="TreeGrafter"/>
</dbReference>
<dbReference type="SUPFAM" id="SSF57256">
    <property type="entry name" value="Elafin-like"/>
    <property type="match status" value="3"/>
</dbReference>
<dbReference type="PANTHER" id="PTHR46698:SF6">
    <property type="entry name" value="KIELIN_CHORDIN-LIKE PROTEIN"/>
    <property type="match status" value="1"/>
</dbReference>
<dbReference type="Pfam" id="PF00095">
    <property type="entry name" value="WAP"/>
    <property type="match status" value="3"/>
</dbReference>
<evidence type="ECO:0000256" key="1">
    <source>
        <dbReference type="ARBA" id="ARBA00004613"/>
    </source>
</evidence>
<feature type="domain" description="VWFC" evidence="5">
    <location>
        <begin position="256"/>
        <end position="322"/>
    </location>
</feature>
<feature type="domain" description="WAP" evidence="6">
    <location>
        <begin position="769"/>
        <end position="820"/>
    </location>
</feature>
<dbReference type="AlphaFoldDB" id="A0A8S4Q0J5"/>
<protein>
    <recommendedName>
        <fullName evidence="9">Kielin/chordin-like protein</fullName>
    </recommendedName>
</protein>
<dbReference type="Proteomes" id="UP000749559">
    <property type="component" value="Unassembled WGS sequence"/>
</dbReference>
<feature type="domain" description="WAP" evidence="6">
    <location>
        <begin position="433"/>
        <end position="479"/>
    </location>
</feature>
<proteinExistence type="predicted"/>
<evidence type="ECO:0000256" key="4">
    <source>
        <dbReference type="SAM" id="SignalP"/>
    </source>
</evidence>
<dbReference type="Gene3D" id="4.10.75.10">
    <property type="entry name" value="Elafin-like"/>
    <property type="match status" value="3"/>
</dbReference>
<dbReference type="GO" id="GO:0030414">
    <property type="term" value="F:peptidase inhibitor activity"/>
    <property type="evidence" value="ECO:0007669"/>
    <property type="project" value="InterPro"/>
</dbReference>
<dbReference type="PANTHER" id="PTHR46698">
    <property type="entry name" value="CROSSVEINLESS 2"/>
    <property type="match status" value="1"/>
</dbReference>
<dbReference type="SUPFAM" id="SSF57283">
    <property type="entry name" value="PMP inhibitors"/>
    <property type="match status" value="1"/>
</dbReference>
<evidence type="ECO:0000256" key="2">
    <source>
        <dbReference type="ARBA" id="ARBA00022525"/>
    </source>
</evidence>
<dbReference type="InterPro" id="IPR036201">
    <property type="entry name" value="Pacifastin_dom_sf"/>
</dbReference>
<evidence type="ECO:0000259" key="5">
    <source>
        <dbReference type="PROSITE" id="PS50184"/>
    </source>
</evidence>
<accession>A0A8S4Q0J5</accession>
<feature type="domain" description="VWFC" evidence="5">
    <location>
        <begin position="398"/>
        <end position="455"/>
    </location>
</feature>
<feature type="domain" description="WAP" evidence="6">
    <location>
        <begin position="608"/>
        <end position="658"/>
    </location>
</feature>
<dbReference type="Gene3D" id="2.10.70.10">
    <property type="entry name" value="Complement Module, domain 1"/>
    <property type="match status" value="2"/>
</dbReference>
<evidence type="ECO:0000256" key="3">
    <source>
        <dbReference type="ARBA" id="ARBA00022729"/>
    </source>
</evidence>